<comment type="catalytic activity">
    <reaction evidence="11">
        <text>L-threonine + hydrogencarbonate + ATP = L-threonylcarbamoyladenylate + diphosphate + H2O</text>
        <dbReference type="Rhea" id="RHEA:36407"/>
        <dbReference type="ChEBI" id="CHEBI:15377"/>
        <dbReference type="ChEBI" id="CHEBI:17544"/>
        <dbReference type="ChEBI" id="CHEBI:30616"/>
        <dbReference type="ChEBI" id="CHEBI:33019"/>
        <dbReference type="ChEBI" id="CHEBI:57926"/>
        <dbReference type="ChEBI" id="CHEBI:73682"/>
        <dbReference type="EC" id="2.7.7.87"/>
    </reaction>
</comment>
<dbReference type="InterPro" id="IPR017945">
    <property type="entry name" value="DHBP_synth_RibB-like_a/b_dom"/>
</dbReference>
<dbReference type="RefSeq" id="WP_210578957.1">
    <property type="nucleotide sequence ID" value="NZ_LK995473.1"/>
</dbReference>
<dbReference type="PROSITE" id="PS51163">
    <property type="entry name" value="YRDC"/>
    <property type="match status" value="1"/>
</dbReference>
<organism evidence="13">
    <name type="scientific">Actinomyces succiniciruminis</name>
    <dbReference type="NCBI Taxonomy" id="1522002"/>
    <lineage>
        <taxon>Bacteria</taxon>
        <taxon>Bacillati</taxon>
        <taxon>Actinomycetota</taxon>
        <taxon>Actinomycetes</taxon>
        <taxon>Actinomycetales</taxon>
        <taxon>Actinomycetaceae</taxon>
        <taxon>Actinomyces</taxon>
    </lineage>
</organism>
<evidence type="ECO:0000256" key="10">
    <source>
        <dbReference type="ARBA" id="ARBA00029774"/>
    </source>
</evidence>
<sequence length="228" mass="24068">MTETSADALHHPKVVAATEENLRRAARIVLTGGVIVAPSDTNLALTLDAWNEAAIERAFAIKRRPATSPLTLFLRNSGDWERYTRVPAADRATVQALAAAFWPGPFNLVLPRSDAVPDFLVRGGSTVALGVLSNPTLQRLLDFIGRPVAMTSANLSGRADGVLVDLKLASEQIGDAVDLILEGGHQGTTASSTIVKVQDGRATILRQGDVRPGAIRAALTGVSVATDF</sequence>
<evidence type="ECO:0000256" key="2">
    <source>
        <dbReference type="ARBA" id="ARBA00007663"/>
    </source>
</evidence>
<reference evidence="13" key="1">
    <citation type="submission" date="2014-07" db="EMBL/GenBank/DDBJ databases">
        <authorList>
            <person name="Zhang J.E."/>
            <person name="Yang H."/>
            <person name="Guo J."/>
            <person name="Deng Z."/>
            <person name="Luo H."/>
            <person name="Luo M."/>
            <person name="Zhao B."/>
        </authorList>
    </citation>
    <scope>NUCLEOTIDE SEQUENCE</scope>
    <source>
        <strain evidence="13">AM4</strain>
    </source>
</reference>
<evidence type="ECO:0000259" key="12">
    <source>
        <dbReference type="PROSITE" id="PS51163"/>
    </source>
</evidence>
<evidence type="ECO:0000313" key="13">
    <source>
        <dbReference type="EMBL" id="CED90499.1"/>
    </source>
</evidence>
<gene>
    <name evidence="13" type="ORF">AAM4_0604</name>
</gene>
<dbReference type="SUPFAM" id="SSF55821">
    <property type="entry name" value="YrdC/RibB"/>
    <property type="match status" value="1"/>
</dbReference>
<dbReference type="NCBIfam" id="TIGR00057">
    <property type="entry name" value="L-threonylcarbamoyladenylate synthase"/>
    <property type="match status" value="1"/>
</dbReference>
<dbReference type="PANTHER" id="PTHR17490:SF16">
    <property type="entry name" value="THREONYLCARBAMOYL-AMP SYNTHASE"/>
    <property type="match status" value="1"/>
</dbReference>
<keyword evidence="8" id="KW-0547">Nucleotide-binding</keyword>
<evidence type="ECO:0000256" key="3">
    <source>
        <dbReference type="ARBA" id="ARBA00012584"/>
    </source>
</evidence>
<feature type="domain" description="YrdC-like" evidence="12">
    <location>
        <begin position="19"/>
        <end position="210"/>
    </location>
</feature>
<dbReference type="GO" id="GO:0005737">
    <property type="term" value="C:cytoplasm"/>
    <property type="evidence" value="ECO:0007669"/>
    <property type="project" value="UniProtKB-SubCell"/>
</dbReference>
<comment type="similarity">
    <text evidence="2">Belongs to the SUA5 family.</text>
</comment>
<evidence type="ECO:0000256" key="1">
    <source>
        <dbReference type="ARBA" id="ARBA00004496"/>
    </source>
</evidence>
<dbReference type="InterPro" id="IPR050156">
    <property type="entry name" value="TC-AMP_synthase_SUA5"/>
</dbReference>
<dbReference type="InterPro" id="IPR006070">
    <property type="entry name" value="Sua5-like_dom"/>
</dbReference>
<dbReference type="GO" id="GO:0061710">
    <property type="term" value="F:L-threonylcarbamoyladenylate synthase"/>
    <property type="evidence" value="ECO:0007669"/>
    <property type="project" value="UniProtKB-EC"/>
</dbReference>
<keyword evidence="9" id="KW-0067">ATP-binding</keyword>
<dbReference type="AlphaFoldDB" id="A0A1L7RIA0"/>
<dbReference type="Gene3D" id="3.90.870.10">
    <property type="entry name" value="DHBP synthase"/>
    <property type="match status" value="1"/>
</dbReference>
<evidence type="ECO:0000256" key="11">
    <source>
        <dbReference type="ARBA" id="ARBA00048366"/>
    </source>
</evidence>
<dbReference type="GO" id="GO:0005524">
    <property type="term" value="F:ATP binding"/>
    <property type="evidence" value="ECO:0007669"/>
    <property type="project" value="UniProtKB-KW"/>
</dbReference>
<comment type="subcellular location">
    <subcellularLocation>
        <location evidence="1">Cytoplasm</location>
    </subcellularLocation>
</comment>
<dbReference type="GO" id="GO:0003725">
    <property type="term" value="F:double-stranded RNA binding"/>
    <property type="evidence" value="ECO:0007669"/>
    <property type="project" value="InterPro"/>
</dbReference>
<dbReference type="PANTHER" id="PTHR17490">
    <property type="entry name" value="SUA5"/>
    <property type="match status" value="1"/>
</dbReference>
<dbReference type="EC" id="2.7.7.87" evidence="3"/>
<dbReference type="EMBL" id="LK995473">
    <property type="protein sequence ID" value="CED90499.1"/>
    <property type="molecule type" value="Genomic_DNA"/>
</dbReference>
<protein>
    <recommendedName>
        <fullName evidence="10">L-threonylcarbamoyladenylate synthase</fullName>
        <ecNumber evidence="3">2.7.7.87</ecNumber>
    </recommendedName>
    <alternativeName>
        <fullName evidence="10">L-threonylcarbamoyladenylate synthase</fullName>
    </alternativeName>
</protein>
<dbReference type="GO" id="GO:0006450">
    <property type="term" value="P:regulation of translational fidelity"/>
    <property type="evidence" value="ECO:0007669"/>
    <property type="project" value="TreeGrafter"/>
</dbReference>
<dbReference type="Pfam" id="PF01300">
    <property type="entry name" value="Sua5_yciO_yrdC"/>
    <property type="match status" value="1"/>
</dbReference>
<evidence type="ECO:0000256" key="7">
    <source>
        <dbReference type="ARBA" id="ARBA00022695"/>
    </source>
</evidence>
<keyword evidence="4" id="KW-0963">Cytoplasm</keyword>
<keyword evidence="7" id="KW-0548">Nucleotidyltransferase</keyword>
<keyword evidence="6" id="KW-0819">tRNA processing</keyword>
<keyword evidence="5" id="KW-0808">Transferase</keyword>
<evidence type="ECO:0000256" key="4">
    <source>
        <dbReference type="ARBA" id="ARBA00022490"/>
    </source>
</evidence>
<accession>A0A1L7RIA0</accession>
<dbReference type="GO" id="GO:0000049">
    <property type="term" value="F:tRNA binding"/>
    <property type="evidence" value="ECO:0007669"/>
    <property type="project" value="TreeGrafter"/>
</dbReference>
<evidence type="ECO:0000256" key="9">
    <source>
        <dbReference type="ARBA" id="ARBA00022840"/>
    </source>
</evidence>
<evidence type="ECO:0000256" key="8">
    <source>
        <dbReference type="ARBA" id="ARBA00022741"/>
    </source>
</evidence>
<dbReference type="GO" id="GO:0008033">
    <property type="term" value="P:tRNA processing"/>
    <property type="evidence" value="ECO:0007669"/>
    <property type="project" value="UniProtKB-KW"/>
</dbReference>
<proteinExistence type="inferred from homology"/>
<evidence type="ECO:0000256" key="5">
    <source>
        <dbReference type="ARBA" id="ARBA00022679"/>
    </source>
</evidence>
<evidence type="ECO:0000256" key="6">
    <source>
        <dbReference type="ARBA" id="ARBA00022694"/>
    </source>
</evidence>
<name>A0A1L7RIA0_9ACTO</name>